<evidence type="ECO:0000313" key="2">
    <source>
        <dbReference type="EMBL" id="JAE05988.1"/>
    </source>
</evidence>
<proteinExistence type="predicted"/>
<feature type="transmembrane region" description="Helical" evidence="1">
    <location>
        <begin position="12"/>
        <end position="28"/>
    </location>
</feature>
<protein>
    <submittedName>
        <fullName evidence="2">Uncharacterized protein</fullName>
    </submittedName>
</protein>
<keyword evidence="1" id="KW-0472">Membrane</keyword>
<keyword evidence="1" id="KW-0812">Transmembrane</keyword>
<reference evidence="2" key="2">
    <citation type="journal article" date="2015" name="Data Brief">
        <title>Shoot transcriptome of the giant reed, Arundo donax.</title>
        <authorList>
            <person name="Barrero R.A."/>
            <person name="Guerrero F.D."/>
            <person name="Moolhuijzen P."/>
            <person name="Goolsby J.A."/>
            <person name="Tidwell J."/>
            <person name="Bellgard S.E."/>
            <person name="Bellgard M.I."/>
        </authorList>
    </citation>
    <scope>NUCLEOTIDE SEQUENCE</scope>
    <source>
        <tissue evidence="2">Shoot tissue taken approximately 20 cm above the soil surface</tissue>
    </source>
</reference>
<evidence type="ECO:0000256" key="1">
    <source>
        <dbReference type="SAM" id="Phobius"/>
    </source>
</evidence>
<organism evidence="2">
    <name type="scientific">Arundo donax</name>
    <name type="common">Giant reed</name>
    <name type="synonym">Donax arundinaceus</name>
    <dbReference type="NCBI Taxonomy" id="35708"/>
    <lineage>
        <taxon>Eukaryota</taxon>
        <taxon>Viridiplantae</taxon>
        <taxon>Streptophyta</taxon>
        <taxon>Embryophyta</taxon>
        <taxon>Tracheophyta</taxon>
        <taxon>Spermatophyta</taxon>
        <taxon>Magnoliopsida</taxon>
        <taxon>Liliopsida</taxon>
        <taxon>Poales</taxon>
        <taxon>Poaceae</taxon>
        <taxon>PACMAD clade</taxon>
        <taxon>Arundinoideae</taxon>
        <taxon>Arundineae</taxon>
        <taxon>Arundo</taxon>
    </lineage>
</organism>
<name>A0A0A9FCJ9_ARUDO</name>
<reference evidence="2" key="1">
    <citation type="submission" date="2014-09" db="EMBL/GenBank/DDBJ databases">
        <authorList>
            <person name="Magalhaes I.L.F."/>
            <person name="Oliveira U."/>
            <person name="Santos F.R."/>
            <person name="Vidigal T.H.D.A."/>
            <person name="Brescovit A.D."/>
            <person name="Santos A.J."/>
        </authorList>
    </citation>
    <scope>NUCLEOTIDE SEQUENCE</scope>
    <source>
        <tissue evidence="2">Shoot tissue taken approximately 20 cm above the soil surface</tissue>
    </source>
</reference>
<dbReference type="EMBL" id="GBRH01191908">
    <property type="protein sequence ID" value="JAE05988.1"/>
    <property type="molecule type" value="Transcribed_RNA"/>
</dbReference>
<keyword evidence="1" id="KW-1133">Transmembrane helix</keyword>
<accession>A0A0A9FCJ9</accession>
<dbReference type="AlphaFoldDB" id="A0A0A9FCJ9"/>
<sequence length="29" mass="3298">MSVIIKLQKLSFPLYLLSHILLCITLLLA</sequence>